<dbReference type="Proteomes" id="UP000886805">
    <property type="component" value="Unassembled WGS sequence"/>
</dbReference>
<protein>
    <submittedName>
        <fullName evidence="2">Uncharacterized protein</fullName>
    </submittedName>
</protein>
<evidence type="ECO:0000313" key="2">
    <source>
        <dbReference type="EMBL" id="HIX73130.1"/>
    </source>
</evidence>
<feature type="region of interest" description="Disordered" evidence="1">
    <location>
        <begin position="1"/>
        <end position="24"/>
    </location>
</feature>
<sequence>SSLLSPYERRSPSSPNADETETIEALNPHSFEEAVEWMLDYAQKRGRWMDEYIHTLRQYCHSSRNAGDIKD</sequence>
<feature type="non-terminal residue" evidence="2">
    <location>
        <position position="1"/>
    </location>
</feature>
<dbReference type="AlphaFoldDB" id="A0A9D1X7Z6"/>
<gene>
    <name evidence="2" type="ORF">H9849_08925</name>
</gene>
<name>A0A9D1X7Z6_9FIRM</name>
<reference evidence="2" key="1">
    <citation type="journal article" date="2021" name="PeerJ">
        <title>Extensive microbial diversity within the chicken gut microbiome revealed by metagenomics and culture.</title>
        <authorList>
            <person name="Gilroy R."/>
            <person name="Ravi A."/>
            <person name="Getino M."/>
            <person name="Pursley I."/>
            <person name="Horton D.L."/>
            <person name="Alikhan N.F."/>
            <person name="Baker D."/>
            <person name="Gharbi K."/>
            <person name="Hall N."/>
            <person name="Watson M."/>
            <person name="Adriaenssens E.M."/>
            <person name="Foster-Nyarko E."/>
            <person name="Jarju S."/>
            <person name="Secka A."/>
            <person name="Antonio M."/>
            <person name="Oren A."/>
            <person name="Chaudhuri R.R."/>
            <person name="La Ragione R."/>
            <person name="Hildebrand F."/>
            <person name="Pallen M.J."/>
        </authorList>
    </citation>
    <scope>NUCLEOTIDE SEQUENCE</scope>
    <source>
        <strain evidence="2">ChiSxjej3B15-1167</strain>
    </source>
</reference>
<organism evidence="2 3">
    <name type="scientific">Candidatus Anaerobutyricum stercoripullorum</name>
    <dbReference type="NCBI Taxonomy" id="2838456"/>
    <lineage>
        <taxon>Bacteria</taxon>
        <taxon>Bacillati</taxon>
        <taxon>Bacillota</taxon>
        <taxon>Clostridia</taxon>
        <taxon>Lachnospirales</taxon>
        <taxon>Lachnospiraceae</taxon>
        <taxon>Anaerobutyricum</taxon>
    </lineage>
</organism>
<dbReference type="EMBL" id="DXEQ01000268">
    <property type="protein sequence ID" value="HIX73130.1"/>
    <property type="molecule type" value="Genomic_DNA"/>
</dbReference>
<comment type="caution">
    <text evidence="2">The sequence shown here is derived from an EMBL/GenBank/DDBJ whole genome shotgun (WGS) entry which is preliminary data.</text>
</comment>
<proteinExistence type="predicted"/>
<accession>A0A9D1X7Z6</accession>
<evidence type="ECO:0000313" key="3">
    <source>
        <dbReference type="Proteomes" id="UP000886805"/>
    </source>
</evidence>
<evidence type="ECO:0000256" key="1">
    <source>
        <dbReference type="SAM" id="MobiDB-lite"/>
    </source>
</evidence>
<reference evidence="2" key="2">
    <citation type="submission" date="2021-04" db="EMBL/GenBank/DDBJ databases">
        <authorList>
            <person name="Gilroy R."/>
        </authorList>
    </citation>
    <scope>NUCLEOTIDE SEQUENCE</scope>
    <source>
        <strain evidence="2">ChiSxjej3B15-1167</strain>
    </source>
</reference>